<evidence type="ECO:0000256" key="2">
    <source>
        <dbReference type="ARBA" id="ARBA00022605"/>
    </source>
</evidence>
<evidence type="ECO:0000256" key="4">
    <source>
        <dbReference type="ARBA" id="ARBA00022842"/>
    </source>
</evidence>
<dbReference type="Gene3D" id="3.40.718.10">
    <property type="entry name" value="Isopropylmalate Dehydrogenase"/>
    <property type="match status" value="1"/>
</dbReference>
<evidence type="ECO:0000256" key="9">
    <source>
        <dbReference type="RuleBase" id="RU004443"/>
    </source>
</evidence>
<keyword evidence="2" id="KW-0028">Amino-acid biosynthesis</keyword>
<dbReference type="EMBL" id="CP123584">
    <property type="protein sequence ID" value="WZK89989.1"/>
    <property type="molecule type" value="Genomic_DNA"/>
</dbReference>
<dbReference type="InterPro" id="IPR024084">
    <property type="entry name" value="IsoPropMal-DH-like_dom"/>
</dbReference>
<keyword evidence="5 9" id="KW-0560">Oxidoreductase</keyword>
<gene>
    <name evidence="11" type="primary">leuB</name>
    <name evidence="11" type="ORF">QEZ52_05445</name>
</gene>
<evidence type="ECO:0000256" key="5">
    <source>
        <dbReference type="ARBA" id="ARBA00023002"/>
    </source>
</evidence>
<keyword evidence="4" id="KW-0460">Magnesium</keyword>
<proteinExistence type="inferred from homology"/>
<comment type="similarity">
    <text evidence="9">Belongs to the isocitrate and isopropylmalate dehydrogenases family.</text>
</comment>
<keyword evidence="1" id="KW-0432">Leucine biosynthesis</keyword>
<name>A0ABZ2XV61_9RHOB</name>
<dbReference type="SUPFAM" id="SSF53659">
    <property type="entry name" value="Isocitrate/Isopropylmalate dehydrogenase-like"/>
    <property type="match status" value="1"/>
</dbReference>
<accession>A0ABZ2XV61</accession>
<dbReference type="PANTHER" id="PTHR42979:SF1">
    <property type="entry name" value="3-ISOPROPYLMALATE DEHYDROGENASE"/>
    <property type="match status" value="1"/>
</dbReference>
<evidence type="ECO:0000256" key="8">
    <source>
        <dbReference type="NCBIfam" id="TIGR00169"/>
    </source>
</evidence>
<evidence type="ECO:0000256" key="6">
    <source>
        <dbReference type="ARBA" id="ARBA00023027"/>
    </source>
</evidence>
<protein>
    <recommendedName>
        <fullName evidence="8">3-isopropylmalate dehydrogenase</fullName>
        <ecNumber evidence="8">1.1.1.85</ecNumber>
    </recommendedName>
</protein>
<dbReference type="Proteomes" id="UP001623232">
    <property type="component" value="Chromosome"/>
</dbReference>
<evidence type="ECO:0000313" key="11">
    <source>
        <dbReference type="EMBL" id="WZK89989.1"/>
    </source>
</evidence>
<keyword evidence="7" id="KW-0100">Branched-chain amino acid biosynthesis</keyword>
<sequence length="363" mass="38916">MQKLDILALGGDGIGPEVLEAGLAVAETVAGRNDLQLNVQHDLLHGAAWDQHGTFLHDETLARAKSADAVLVGAVGGPQWDDIRVDGGPEMQDGLMRLRHALDSFAGLRPARFWAPLAERTPFRPGVAEDADIMVLREMCGGVMFAQPRGQTLRDGVRYGYDTAAYDDREVSRIMRAGFELARQRSGRIVSADKANVMESYKLWRQVADEVAGEFPDMALTHMYADNCAYQMARDPAAFDVIVGCNLIGDFLSDLAAVVSGSLGMLPSACLCDVPVVGARIKGIYEPVHGSAPDIAGQGIANPFGMILSVAMMFRYTVGRPDLQSQIEQAVERVLSAGIGTPDIGGTHATQDVADAVIRELAP</sequence>
<dbReference type="PANTHER" id="PTHR42979">
    <property type="entry name" value="3-ISOPROPYLMALATE DEHYDROGENASE"/>
    <property type="match status" value="1"/>
</dbReference>
<evidence type="ECO:0000256" key="7">
    <source>
        <dbReference type="ARBA" id="ARBA00023304"/>
    </source>
</evidence>
<feature type="domain" description="Isopropylmalate dehydrogenase-like" evidence="10">
    <location>
        <begin position="5"/>
        <end position="357"/>
    </location>
</feature>
<dbReference type="SMART" id="SM01329">
    <property type="entry name" value="Iso_dh"/>
    <property type="match status" value="1"/>
</dbReference>
<dbReference type="GO" id="GO:0003862">
    <property type="term" value="F:3-isopropylmalate dehydrogenase activity"/>
    <property type="evidence" value="ECO:0007669"/>
    <property type="project" value="UniProtKB-EC"/>
</dbReference>
<evidence type="ECO:0000259" key="10">
    <source>
        <dbReference type="SMART" id="SM01329"/>
    </source>
</evidence>
<keyword evidence="3" id="KW-0479">Metal-binding</keyword>
<evidence type="ECO:0000256" key="3">
    <source>
        <dbReference type="ARBA" id="ARBA00022723"/>
    </source>
</evidence>
<dbReference type="NCBIfam" id="TIGR00169">
    <property type="entry name" value="leuB"/>
    <property type="match status" value="1"/>
</dbReference>
<evidence type="ECO:0000256" key="1">
    <source>
        <dbReference type="ARBA" id="ARBA00022430"/>
    </source>
</evidence>
<keyword evidence="6" id="KW-0520">NAD</keyword>
<organism evidence="11 12">
    <name type="scientific">Aliisedimentitalea scapharcae</name>
    <dbReference type="NCBI Taxonomy" id="1524259"/>
    <lineage>
        <taxon>Bacteria</taxon>
        <taxon>Pseudomonadati</taxon>
        <taxon>Pseudomonadota</taxon>
        <taxon>Alphaproteobacteria</taxon>
        <taxon>Rhodobacterales</taxon>
        <taxon>Roseobacteraceae</taxon>
        <taxon>Aliisedimentitalea</taxon>
    </lineage>
</organism>
<dbReference type="Pfam" id="PF00180">
    <property type="entry name" value="Iso_dh"/>
    <property type="match status" value="1"/>
</dbReference>
<reference evidence="11 12" key="1">
    <citation type="submission" date="2023-04" db="EMBL/GenBank/DDBJ databases">
        <title>Complete genome sequence of Alisedimentitalea scapharcae.</title>
        <authorList>
            <person name="Rong J.-C."/>
            <person name="Yi M.-L."/>
            <person name="Zhao Q."/>
        </authorList>
    </citation>
    <scope>NUCLEOTIDE SEQUENCE [LARGE SCALE GENOMIC DNA]</scope>
    <source>
        <strain evidence="11 12">KCTC 42119</strain>
    </source>
</reference>
<keyword evidence="12" id="KW-1185">Reference proteome</keyword>
<dbReference type="RefSeq" id="WP_406648487.1">
    <property type="nucleotide sequence ID" value="NZ_CP123584.1"/>
</dbReference>
<dbReference type="EC" id="1.1.1.85" evidence="8"/>
<evidence type="ECO:0000313" key="12">
    <source>
        <dbReference type="Proteomes" id="UP001623232"/>
    </source>
</evidence>
<dbReference type="InterPro" id="IPR004429">
    <property type="entry name" value="Isopropylmalate_DH"/>
</dbReference>